<evidence type="ECO:0000256" key="4">
    <source>
        <dbReference type="ARBA" id="ARBA00023268"/>
    </source>
</evidence>
<dbReference type="SMART" id="SM00823">
    <property type="entry name" value="PKS_PP"/>
    <property type="match status" value="1"/>
</dbReference>
<dbReference type="Proteomes" id="UP001197114">
    <property type="component" value="Unassembled WGS sequence"/>
</dbReference>
<comment type="caution">
    <text evidence="6">The sequence shown here is derived from an EMBL/GenBank/DDBJ whole genome shotgun (WGS) entry which is preliminary data.</text>
</comment>
<dbReference type="RefSeq" id="WP_258021219.1">
    <property type="nucleotide sequence ID" value="NZ_WMBF01000098.1"/>
</dbReference>
<dbReference type="PANTHER" id="PTHR43775:SF51">
    <property type="entry name" value="INACTIVE PHENOLPHTHIOCEROL SYNTHESIS POLYKETIDE SYNTHASE TYPE I PKS1-RELATED"/>
    <property type="match status" value="1"/>
</dbReference>
<evidence type="ECO:0000256" key="2">
    <source>
        <dbReference type="ARBA" id="ARBA00022553"/>
    </source>
</evidence>
<dbReference type="InterPro" id="IPR020806">
    <property type="entry name" value="PKS_PP-bd"/>
</dbReference>
<sequence length="162" mass="17538">SLGEAWVSGVEVEWPAVFAGRGARVVDLPTYAFQRRRYWLNAPSHEAPAGEAPSIDLPADDEQLVPLSEKLAALPADEAEALVLDHVLEKVAVVLGHPSAEILDPDQKFGEIGFDSMLSVELSKRLAATTGVKLRANVVLRHPTPRLITAHIMSAMTGRDSR</sequence>
<keyword evidence="1" id="KW-0596">Phosphopantetheine</keyword>
<dbReference type="EMBL" id="WMBF01000098">
    <property type="protein sequence ID" value="MBW5422325.1"/>
    <property type="molecule type" value="Genomic_DNA"/>
</dbReference>
<dbReference type="Gene3D" id="3.30.70.3290">
    <property type="match status" value="1"/>
</dbReference>
<dbReference type="Pfam" id="PF00550">
    <property type="entry name" value="PP-binding"/>
    <property type="match status" value="1"/>
</dbReference>
<dbReference type="GO" id="GO:0016740">
    <property type="term" value="F:transferase activity"/>
    <property type="evidence" value="ECO:0007669"/>
    <property type="project" value="UniProtKB-KW"/>
</dbReference>
<evidence type="ECO:0000256" key="3">
    <source>
        <dbReference type="ARBA" id="ARBA00022679"/>
    </source>
</evidence>
<name>A0ABS6YMM4_9ACTN</name>
<reference evidence="6 7" key="1">
    <citation type="submission" date="2019-11" db="EMBL/GenBank/DDBJ databases">
        <authorList>
            <person name="Ay H."/>
        </authorList>
    </citation>
    <scope>NUCLEOTIDE SEQUENCE [LARGE SCALE GENOMIC DNA]</scope>
    <source>
        <strain evidence="6 7">BG9H</strain>
    </source>
</reference>
<dbReference type="PROSITE" id="PS50075">
    <property type="entry name" value="CARRIER"/>
    <property type="match status" value="1"/>
</dbReference>
<evidence type="ECO:0000259" key="5">
    <source>
        <dbReference type="PROSITE" id="PS50075"/>
    </source>
</evidence>
<dbReference type="InterPro" id="IPR009081">
    <property type="entry name" value="PP-bd_ACP"/>
</dbReference>
<feature type="domain" description="Carrier" evidence="5">
    <location>
        <begin position="81"/>
        <end position="156"/>
    </location>
</feature>
<dbReference type="Gene3D" id="1.10.1200.10">
    <property type="entry name" value="ACP-like"/>
    <property type="match status" value="1"/>
</dbReference>
<keyword evidence="4" id="KW-0511">Multifunctional enzyme</keyword>
<dbReference type="SMART" id="SM01294">
    <property type="entry name" value="PKS_PP_betabranch"/>
    <property type="match status" value="1"/>
</dbReference>
<dbReference type="SUPFAM" id="SSF47336">
    <property type="entry name" value="ACP-like"/>
    <property type="match status" value="1"/>
</dbReference>
<dbReference type="PROSITE" id="PS00012">
    <property type="entry name" value="PHOSPHOPANTETHEINE"/>
    <property type="match status" value="1"/>
</dbReference>
<evidence type="ECO:0000313" key="6">
    <source>
        <dbReference type="EMBL" id="MBW5422325.1"/>
    </source>
</evidence>
<dbReference type="InterPro" id="IPR006162">
    <property type="entry name" value="Ppantetheine_attach_site"/>
</dbReference>
<proteinExistence type="predicted"/>
<evidence type="ECO:0000256" key="1">
    <source>
        <dbReference type="ARBA" id="ARBA00022450"/>
    </source>
</evidence>
<dbReference type="PANTHER" id="PTHR43775">
    <property type="entry name" value="FATTY ACID SYNTHASE"/>
    <property type="match status" value="1"/>
</dbReference>
<evidence type="ECO:0000313" key="7">
    <source>
        <dbReference type="Proteomes" id="UP001197114"/>
    </source>
</evidence>
<dbReference type="InterPro" id="IPR036736">
    <property type="entry name" value="ACP-like_sf"/>
</dbReference>
<organism evidence="6 7">
    <name type="scientific">Streptomyces anatolicus</name>
    <dbReference type="NCBI Taxonomy" id="2675858"/>
    <lineage>
        <taxon>Bacteria</taxon>
        <taxon>Bacillati</taxon>
        <taxon>Actinomycetota</taxon>
        <taxon>Actinomycetes</taxon>
        <taxon>Kitasatosporales</taxon>
        <taxon>Streptomycetaceae</taxon>
        <taxon>Streptomyces</taxon>
    </lineage>
</organism>
<feature type="non-terminal residue" evidence="6">
    <location>
        <position position="1"/>
    </location>
</feature>
<keyword evidence="2" id="KW-0597">Phosphoprotein</keyword>
<dbReference type="InterPro" id="IPR050091">
    <property type="entry name" value="PKS_NRPS_Biosynth_Enz"/>
</dbReference>
<keyword evidence="7" id="KW-1185">Reference proteome</keyword>
<keyword evidence="3 6" id="KW-0808">Transferase</keyword>
<gene>
    <name evidence="6" type="ORF">GKQ77_12250</name>
</gene>
<protein>
    <submittedName>
        <fullName evidence="6">Acyl transferase</fullName>
    </submittedName>
</protein>
<accession>A0ABS6YMM4</accession>